<dbReference type="InterPro" id="IPR002559">
    <property type="entry name" value="Transposase_11"/>
</dbReference>
<evidence type="ECO:0000256" key="1">
    <source>
        <dbReference type="ARBA" id="ARBA00003544"/>
    </source>
</evidence>
<evidence type="ECO:0000256" key="3">
    <source>
        <dbReference type="ARBA" id="ARBA00022578"/>
    </source>
</evidence>
<accession>G7TE93</accession>
<dbReference type="InterPro" id="IPR047959">
    <property type="entry name" value="Transpos_IS5"/>
</dbReference>
<evidence type="ECO:0000256" key="5">
    <source>
        <dbReference type="ARBA" id="ARBA00023172"/>
    </source>
</evidence>
<dbReference type="HOGENOM" id="CLU_049873_1_2_6"/>
<feature type="domain" description="Transposase IS4-like" evidence="6">
    <location>
        <begin position="150"/>
        <end position="292"/>
    </location>
</feature>
<comment type="similarity">
    <text evidence="2">Belongs to the transposase 11 family.</text>
</comment>
<evidence type="ECO:0000259" key="7">
    <source>
        <dbReference type="Pfam" id="PF05598"/>
    </source>
</evidence>
<dbReference type="GO" id="GO:0003677">
    <property type="term" value="F:DNA binding"/>
    <property type="evidence" value="ECO:0007669"/>
    <property type="project" value="UniProtKB-KW"/>
</dbReference>
<dbReference type="PANTHER" id="PTHR35604:SF2">
    <property type="entry name" value="TRANSPOSASE INSH FOR INSERTION SEQUENCE ELEMENT IS5A-RELATED"/>
    <property type="match status" value="1"/>
</dbReference>
<name>G7TE93_XANOB</name>
<dbReference type="PANTHER" id="PTHR35604">
    <property type="entry name" value="TRANSPOSASE INSH FOR INSERTION SEQUENCE ELEMENT IS5A-RELATED"/>
    <property type="match status" value="1"/>
</dbReference>
<keyword evidence="4" id="KW-0238">DNA-binding</keyword>
<dbReference type="EMBL" id="CP003057">
    <property type="protein sequence ID" value="AEQ97610.1"/>
    <property type="molecule type" value="Genomic_DNA"/>
</dbReference>
<dbReference type="GO" id="GO:0006313">
    <property type="term" value="P:DNA transposition"/>
    <property type="evidence" value="ECO:0007669"/>
    <property type="project" value="InterPro"/>
</dbReference>
<dbReference type="KEGG" id="xor:XOC_3516"/>
<keyword evidence="3" id="KW-0815">Transposition</keyword>
<gene>
    <name evidence="8" type="ORF">XOC_3516</name>
</gene>
<dbReference type="eggNOG" id="COG3039">
    <property type="taxonomic scope" value="Bacteria"/>
</dbReference>
<dbReference type="NCBIfam" id="NF033581">
    <property type="entry name" value="transpos_IS5_4"/>
    <property type="match status" value="1"/>
</dbReference>
<evidence type="ECO:0000259" key="6">
    <source>
        <dbReference type="Pfam" id="PF01609"/>
    </source>
</evidence>
<sequence>MIMQQSYRANGTTTMQLSFGDAEYNGKRKRTRREVFLSEMNQVVPWKGLLALIEPHYPTSGQPGRQPYPLEMMLRIHFLQQWNALSDPAAEEALYDTVSMRRFAKIGGLDEVPDETTILNFRHLLERHDLARKLFDRVNAHLLRKGQSLRGGTIVDATIIAAPSSIKNKDGARTPEMHQTKKGNQYYFGMKAHIGVDEESGLVHHVECTAANVADITKAHKLLHGKEGTVSGDSGYTGLDKHEELRTKRKLRYLIAEKPSKLKQIKSKRELKLTKRWEHAEASLHAKMEHLFSGDQAPVWLRQGALSRFGEEHRTGADAVCTVESVADAQRVNACRREVCL</sequence>
<organism evidence="8 9">
    <name type="scientific">Xanthomonas oryzae pv. oryzicola (strain BLS256)</name>
    <dbReference type="NCBI Taxonomy" id="383407"/>
    <lineage>
        <taxon>Bacteria</taxon>
        <taxon>Pseudomonadati</taxon>
        <taxon>Pseudomonadota</taxon>
        <taxon>Gammaproteobacteria</taxon>
        <taxon>Lysobacterales</taxon>
        <taxon>Lysobacteraceae</taxon>
        <taxon>Xanthomonas</taxon>
    </lineage>
</organism>
<feature type="domain" description="Transposase InsH N-terminal" evidence="7">
    <location>
        <begin position="31"/>
        <end position="123"/>
    </location>
</feature>
<evidence type="ECO:0000256" key="4">
    <source>
        <dbReference type="ARBA" id="ARBA00023125"/>
    </source>
</evidence>
<reference evidence="8 9" key="1">
    <citation type="journal article" date="2011" name="J. Bacteriol.">
        <title>Two new complete genome sequences offer insight into host and tissue specificity of plant pathogenic Xanthomonas spp.</title>
        <authorList>
            <person name="Bogdanove A.J."/>
            <person name="Koebnik R."/>
            <person name="Lu H."/>
            <person name="Furutani A."/>
            <person name="Angiuoli S.V."/>
            <person name="Patil P.B."/>
            <person name="Van Sluys M.A."/>
            <person name="Ryan R.P."/>
            <person name="Meyer D.F."/>
            <person name="Han S.W."/>
            <person name="Aparna G."/>
            <person name="Rajaram M."/>
            <person name="Delcher A.L."/>
            <person name="Phillippy A.M."/>
            <person name="Puiu D."/>
            <person name="Schatz M.C."/>
            <person name="Shumway M."/>
            <person name="Sommer D.D."/>
            <person name="Trapnell C."/>
            <person name="Benahmed F."/>
            <person name="Dimitrov G."/>
            <person name="Madupu R."/>
            <person name="Radune D."/>
            <person name="Sullivan S."/>
            <person name="Jha G."/>
            <person name="Ishihara H."/>
            <person name="Lee S.W."/>
            <person name="Pandey A."/>
            <person name="Sharma V."/>
            <person name="Sriariyanun M."/>
            <person name="Szurek B."/>
            <person name="Vera-Cruz C.M."/>
            <person name="Dorman K.S."/>
            <person name="Ronald P.C."/>
            <person name="Verdier V."/>
            <person name="Dow J.M."/>
            <person name="Sonti R.V."/>
            <person name="Tsuge S."/>
            <person name="Brendel V.P."/>
            <person name="Rabinowicz P.D."/>
            <person name="Leach J.E."/>
            <person name="White F.F."/>
            <person name="Salzberg S.L."/>
        </authorList>
    </citation>
    <scope>NUCLEOTIDE SEQUENCE [LARGE SCALE GENOMIC DNA]</scope>
    <source>
        <strain evidence="8 9">BLS256</strain>
    </source>
</reference>
<dbReference type="Pfam" id="PF01609">
    <property type="entry name" value="DDE_Tnp_1"/>
    <property type="match status" value="1"/>
</dbReference>
<dbReference type="AlphaFoldDB" id="G7TE93"/>
<dbReference type="GO" id="GO:0004803">
    <property type="term" value="F:transposase activity"/>
    <property type="evidence" value="ECO:0007669"/>
    <property type="project" value="InterPro"/>
</dbReference>
<dbReference type="InterPro" id="IPR008490">
    <property type="entry name" value="Transposase_InsH_N"/>
</dbReference>
<comment type="function">
    <text evidence="1">Involved in the transposition of the insertion sequence IS5.</text>
</comment>
<proteinExistence type="inferred from homology"/>
<dbReference type="Proteomes" id="UP000008851">
    <property type="component" value="Chromosome"/>
</dbReference>
<dbReference type="Pfam" id="PF05598">
    <property type="entry name" value="DUF772"/>
    <property type="match status" value="1"/>
</dbReference>
<evidence type="ECO:0000256" key="2">
    <source>
        <dbReference type="ARBA" id="ARBA00010075"/>
    </source>
</evidence>
<protein>
    <submittedName>
        <fullName evidence="8">Transposase</fullName>
    </submittedName>
</protein>
<evidence type="ECO:0000313" key="9">
    <source>
        <dbReference type="Proteomes" id="UP000008851"/>
    </source>
</evidence>
<keyword evidence="5" id="KW-0233">DNA recombination</keyword>
<evidence type="ECO:0000313" key="8">
    <source>
        <dbReference type="EMBL" id="AEQ97610.1"/>
    </source>
</evidence>